<reference evidence="5 6" key="1">
    <citation type="submission" date="2020-02" db="EMBL/GenBank/DDBJ databases">
        <title>A chromosome-scale genome assembly of the black bullhead catfish (Ameiurus melas).</title>
        <authorList>
            <person name="Wen M."/>
            <person name="Zham M."/>
            <person name="Cabau C."/>
            <person name="Klopp C."/>
            <person name="Donnadieu C."/>
            <person name="Roques C."/>
            <person name="Bouchez O."/>
            <person name="Lampietro C."/>
            <person name="Jouanno E."/>
            <person name="Herpin A."/>
            <person name="Louis A."/>
            <person name="Berthelot C."/>
            <person name="Parey E."/>
            <person name="Roest-Crollius H."/>
            <person name="Braasch I."/>
            <person name="Postlethwait J."/>
            <person name="Robinson-Rechavi M."/>
            <person name="Echchiki A."/>
            <person name="Begum T."/>
            <person name="Montfort J."/>
            <person name="Schartl M."/>
            <person name="Bobe J."/>
            <person name="Guiguen Y."/>
        </authorList>
    </citation>
    <scope>NUCLEOTIDE SEQUENCE [LARGE SCALE GENOMIC DNA]</scope>
    <source>
        <strain evidence="5">M_S1</strain>
        <tissue evidence="5">Blood</tissue>
    </source>
</reference>
<keyword evidence="3" id="KW-0472">Membrane</keyword>
<dbReference type="SMART" id="SM00409">
    <property type="entry name" value="IG"/>
    <property type="match status" value="2"/>
</dbReference>
<protein>
    <recommendedName>
        <fullName evidence="4">Ig-like domain-containing protein</fullName>
    </recommendedName>
</protein>
<dbReference type="SUPFAM" id="SSF48726">
    <property type="entry name" value="Immunoglobulin"/>
    <property type="match status" value="2"/>
</dbReference>
<dbReference type="GO" id="GO:0006955">
    <property type="term" value="P:immune response"/>
    <property type="evidence" value="ECO:0007669"/>
    <property type="project" value="TreeGrafter"/>
</dbReference>
<evidence type="ECO:0000313" key="5">
    <source>
        <dbReference type="EMBL" id="KAF4088917.1"/>
    </source>
</evidence>
<dbReference type="GO" id="GO:0009897">
    <property type="term" value="C:external side of plasma membrane"/>
    <property type="evidence" value="ECO:0007669"/>
    <property type="project" value="TreeGrafter"/>
</dbReference>
<dbReference type="InterPro" id="IPR003599">
    <property type="entry name" value="Ig_sub"/>
</dbReference>
<feature type="domain" description="Ig-like" evidence="4">
    <location>
        <begin position="84"/>
        <end position="157"/>
    </location>
</feature>
<dbReference type="PANTHER" id="PTHR11481">
    <property type="entry name" value="IMMUNOGLOBULIN FC RECEPTOR"/>
    <property type="match status" value="1"/>
</dbReference>
<evidence type="ECO:0000313" key="6">
    <source>
        <dbReference type="Proteomes" id="UP000593565"/>
    </source>
</evidence>
<dbReference type="GO" id="GO:0004888">
    <property type="term" value="F:transmembrane signaling receptor activity"/>
    <property type="evidence" value="ECO:0007669"/>
    <property type="project" value="TreeGrafter"/>
</dbReference>
<feature type="non-terminal residue" evidence="5">
    <location>
        <position position="267"/>
    </location>
</feature>
<dbReference type="AlphaFoldDB" id="A0A7J6B396"/>
<proteinExistence type="predicted"/>
<name>A0A7J6B396_AMEME</name>
<keyword evidence="2" id="KW-1015">Disulfide bond</keyword>
<dbReference type="PANTHER" id="PTHR11481:SF64">
    <property type="entry name" value="FC RECEPTOR-LIKE PROTEIN 4"/>
    <property type="match status" value="1"/>
</dbReference>
<dbReference type="EMBL" id="JAAGNN010000005">
    <property type="protein sequence ID" value="KAF4088917.1"/>
    <property type="molecule type" value="Genomic_DNA"/>
</dbReference>
<dbReference type="Proteomes" id="UP000593565">
    <property type="component" value="Unassembled WGS sequence"/>
</dbReference>
<accession>A0A7J6B396</accession>
<dbReference type="Pfam" id="PF13895">
    <property type="entry name" value="Ig_2"/>
    <property type="match status" value="1"/>
</dbReference>
<dbReference type="InterPro" id="IPR036179">
    <property type="entry name" value="Ig-like_dom_sf"/>
</dbReference>
<keyword evidence="6" id="KW-1185">Reference proteome</keyword>
<evidence type="ECO:0000256" key="2">
    <source>
        <dbReference type="ARBA" id="ARBA00023157"/>
    </source>
</evidence>
<dbReference type="InterPro" id="IPR013783">
    <property type="entry name" value="Ig-like_fold"/>
</dbReference>
<keyword evidence="1" id="KW-0732">Signal</keyword>
<sequence length="267" mass="29203">TGESPPVSLIINPSRTQHFTADSLSLSCEDQRDSTGWTVRGYTHSETVSDCSSVSGSTCNISSLSTSHTGVYWCQSESGGRSNPVNITVHHGDVILESPVHPVTEGNPLTLRCLYRNSKTSASGVDFYKNDSVLQNKTTGEMTISTVSKSDEGFYHCKHPERGESPKSWVSVRASDSGSSGVIIGLSLAFVFVILMIVLILLLHFKKKKGVEYQTPSTVNQDNNQPADGDNIYENADFRTTAGTITMIHSQNVHRNKKQNGCCRWIE</sequence>
<dbReference type="InterPro" id="IPR050488">
    <property type="entry name" value="Ig_Fc_receptor"/>
</dbReference>
<evidence type="ECO:0000256" key="3">
    <source>
        <dbReference type="SAM" id="Phobius"/>
    </source>
</evidence>
<keyword evidence="3" id="KW-1133">Transmembrane helix</keyword>
<organism evidence="5 6">
    <name type="scientific">Ameiurus melas</name>
    <name type="common">Black bullhead</name>
    <name type="synonym">Silurus melas</name>
    <dbReference type="NCBI Taxonomy" id="219545"/>
    <lineage>
        <taxon>Eukaryota</taxon>
        <taxon>Metazoa</taxon>
        <taxon>Chordata</taxon>
        <taxon>Craniata</taxon>
        <taxon>Vertebrata</taxon>
        <taxon>Euteleostomi</taxon>
        <taxon>Actinopterygii</taxon>
        <taxon>Neopterygii</taxon>
        <taxon>Teleostei</taxon>
        <taxon>Ostariophysi</taxon>
        <taxon>Siluriformes</taxon>
        <taxon>Ictaluridae</taxon>
        <taxon>Ameiurus</taxon>
    </lineage>
</organism>
<dbReference type="PROSITE" id="PS50835">
    <property type="entry name" value="IG_LIKE"/>
    <property type="match status" value="1"/>
</dbReference>
<feature type="transmembrane region" description="Helical" evidence="3">
    <location>
        <begin position="182"/>
        <end position="203"/>
    </location>
</feature>
<evidence type="ECO:0000259" key="4">
    <source>
        <dbReference type="PROSITE" id="PS50835"/>
    </source>
</evidence>
<dbReference type="Gene3D" id="2.60.40.10">
    <property type="entry name" value="Immunoglobulins"/>
    <property type="match status" value="2"/>
</dbReference>
<evidence type="ECO:0000256" key="1">
    <source>
        <dbReference type="ARBA" id="ARBA00022729"/>
    </source>
</evidence>
<keyword evidence="3" id="KW-0812">Transmembrane</keyword>
<dbReference type="InterPro" id="IPR007110">
    <property type="entry name" value="Ig-like_dom"/>
</dbReference>
<dbReference type="GO" id="GO:0007166">
    <property type="term" value="P:cell surface receptor signaling pathway"/>
    <property type="evidence" value="ECO:0007669"/>
    <property type="project" value="TreeGrafter"/>
</dbReference>
<gene>
    <name evidence="5" type="ORF">AMELA_G00060190</name>
</gene>
<comment type="caution">
    <text evidence="5">The sequence shown here is derived from an EMBL/GenBank/DDBJ whole genome shotgun (WGS) entry which is preliminary data.</text>
</comment>